<comment type="caution">
    <text evidence="14">The sequence shown here is derived from an EMBL/GenBank/DDBJ whole genome shotgun (WGS) entry which is preliminary data.</text>
</comment>
<dbReference type="AlphaFoldDB" id="A0A1T0CCJ7"/>
<dbReference type="InterPro" id="IPR000531">
    <property type="entry name" value="Beta-barrel_TonB"/>
</dbReference>
<evidence type="ECO:0008006" key="16">
    <source>
        <dbReference type="Google" id="ProtNLM"/>
    </source>
</evidence>
<dbReference type="GO" id="GO:0044718">
    <property type="term" value="P:siderophore transmembrane transport"/>
    <property type="evidence" value="ECO:0007669"/>
    <property type="project" value="TreeGrafter"/>
</dbReference>
<dbReference type="Gene3D" id="2.170.130.10">
    <property type="entry name" value="TonB-dependent receptor, plug domain"/>
    <property type="match status" value="1"/>
</dbReference>
<dbReference type="InterPro" id="IPR039426">
    <property type="entry name" value="TonB-dep_rcpt-like"/>
</dbReference>
<keyword evidence="7 9" id="KW-0472">Membrane</keyword>
<dbReference type="InterPro" id="IPR036942">
    <property type="entry name" value="Beta-barrel_TonB_sf"/>
</dbReference>
<dbReference type="GO" id="GO:0015344">
    <property type="term" value="F:siderophore uptake transmembrane transporter activity"/>
    <property type="evidence" value="ECO:0007669"/>
    <property type="project" value="TreeGrafter"/>
</dbReference>
<gene>
    <name evidence="14" type="ORF">B0682_07930</name>
</gene>
<dbReference type="Gene3D" id="2.40.170.20">
    <property type="entry name" value="TonB-dependent receptor, beta-barrel domain"/>
    <property type="match status" value="1"/>
</dbReference>
<evidence type="ECO:0000256" key="8">
    <source>
        <dbReference type="ARBA" id="ARBA00023237"/>
    </source>
</evidence>
<dbReference type="InterPro" id="IPR012910">
    <property type="entry name" value="Plug_dom"/>
</dbReference>
<feature type="chain" id="PRO_5013386501" description="TonB-dependent receptor" evidence="11">
    <location>
        <begin position="25"/>
        <end position="762"/>
    </location>
</feature>
<evidence type="ECO:0000256" key="4">
    <source>
        <dbReference type="ARBA" id="ARBA00022452"/>
    </source>
</evidence>
<keyword evidence="8 9" id="KW-0998">Cell outer membrane</keyword>
<evidence type="ECO:0000256" key="6">
    <source>
        <dbReference type="ARBA" id="ARBA00023077"/>
    </source>
</evidence>
<dbReference type="PANTHER" id="PTHR30069:SF41">
    <property type="entry name" value="HEME_HEMOPEXIN UTILIZATION PROTEIN C"/>
    <property type="match status" value="1"/>
</dbReference>
<evidence type="ECO:0000256" key="3">
    <source>
        <dbReference type="ARBA" id="ARBA00022448"/>
    </source>
</evidence>
<dbReference type="PROSITE" id="PS52016">
    <property type="entry name" value="TONB_DEPENDENT_REC_3"/>
    <property type="match status" value="1"/>
</dbReference>
<name>A0A1T0CCJ7_9GAMM</name>
<evidence type="ECO:0000256" key="5">
    <source>
        <dbReference type="ARBA" id="ARBA00022692"/>
    </source>
</evidence>
<keyword evidence="6 10" id="KW-0798">TonB box</keyword>
<accession>A0A1T0CCJ7</accession>
<evidence type="ECO:0000256" key="9">
    <source>
        <dbReference type="PROSITE-ProRule" id="PRU01360"/>
    </source>
</evidence>
<evidence type="ECO:0000256" key="2">
    <source>
        <dbReference type="ARBA" id="ARBA00009810"/>
    </source>
</evidence>
<feature type="domain" description="TonB-dependent receptor plug" evidence="13">
    <location>
        <begin position="45"/>
        <end position="146"/>
    </location>
</feature>
<feature type="domain" description="TonB-dependent receptor-like beta-barrel" evidence="12">
    <location>
        <begin position="299"/>
        <end position="730"/>
    </location>
</feature>
<dbReference type="Pfam" id="PF00593">
    <property type="entry name" value="TonB_dep_Rec_b-barrel"/>
    <property type="match status" value="1"/>
</dbReference>
<reference evidence="14 15" key="1">
    <citation type="submission" date="2017-02" db="EMBL/GenBank/DDBJ databases">
        <title>Draft genome sequence of Moraxella lincolnii CCUG 9405T type strain.</title>
        <authorList>
            <person name="Salva-Serra F."/>
            <person name="Engstrom-Jakobsson H."/>
            <person name="Thorell K."/>
            <person name="Jaen-Luchoro D."/>
            <person name="Gonzales-Siles L."/>
            <person name="Karlsson R."/>
            <person name="Yazdan S."/>
            <person name="Boulund F."/>
            <person name="Johnning A."/>
            <person name="Engstrand L."/>
            <person name="Kristiansson E."/>
            <person name="Moore E."/>
        </authorList>
    </citation>
    <scope>NUCLEOTIDE SEQUENCE [LARGE SCALE GENOMIC DNA]</scope>
    <source>
        <strain evidence="14 15">CCUG 9405</strain>
    </source>
</reference>
<dbReference type="EMBL" id="MUYT01000012">
    <property type="protein sequence ID" value="OOS19861.1"/>
    <property type="molecule type" value="Genomic_DNA"/>
</dbReference>
<evidence type="ECO:0000256" key="10">
    <source>
        <dbReference type="RuleBase" id="RU003357"/>
    </source>
</evidence>
<protein>
    <recommendedName>
        <fullName evidence="16">TonB-dependent receptor</fullName>
    </recommendedName>
</protein>
<feature type="signal peptide" evidence="11">
    <location>
        <begin position="1"/>
        <end position="24"/>
    </location>
</feature>
<evidence type="ECO:0000256" key="1">
    <source>
        <dbReference type="ARBA" id="ARBA00004571"/>
    </source>
</evidence>
<evidence type="ECO:0000259" key="13">
    <source>
        <dbReference type="Pfam" id="PF07715"/>
    </source>
</evidence>
<keyword evidence="11" id="KW-0732">Signal</keyword>
<dbReference type="RefSeq" id="WP_078308052.1">
    <property type="nucleotide sequence ID" value="NZ_MUYT01000012.1"/>
</dbReference>
<evidence type="ECO:0000256" key="11">
    <source>
        <dbReference type="SAM" id="SignalP"/>
    </source>
</evidence>
<evidence type="ECO:0000313" key="14">
    <source>
        <dbReference type="EMBL" id="OOS19861.1"/>
    </source>
</evidence>
<dbReference type="OrthoDB" id="6046653at2"/>
<sequence>MVNVSKTTLSLAVAMALTTQMSVAAPQQPTTQLEALTFKADRMGAKNSTDVVTLREKDESTATDLRGLLQDEPAIGFGGGNGTSQFVSIRGMGHNAIDLKIDNAYQDGQLHYHQGRFMLDPQMVKVVSVQKGAGFASAGIGATNGAIVTKTLDADELLRNSDKDYGFKVGAGLSTNKGHSYHGSAFGKAQTGFGQVDALVSYNQVNDGDYKGGKGYTNLLGNDVVTRSALDKSSYLVKAGLTAGDHRFVVSHLNEAHKGIRGVREEFDFANRALTIDIEDKNKKKRTEAELQAELDKNYADKGYQLGSKTPDGKKYNVVDTNGKLVDNLVGNNPTQRETYQKLTNLEWTGKNLGFANEVTANVYKLEHGRNSSSDKGNSYILRKVPDAINDNGDSPSNMHVSAKGANLNFDTEFNHSLLKGFGVDHTLLKYGINYRHQEAVPPRSIRPGFQHQEKTDTGIYLEAVNQINDFTINTGVRVDRFDFKAMDGKKVGKTDINPSFGVIYDVNPNLSVSGSLTYATRSPRFADAILSRGFRDGVVSITDNAKAEKARNTEIGFNYNDGPYTAFGSYFWQRVNDARAAADPIQHPKDDTAQITYLGNQGHQTNHGYELGVGYADGAWRARAGVAHSKPTMHNVKFKANPEYAVRTGRTWTADVAYRLPNPSVELGVRHTLVEGLKDKETSILNGEVDKSRDGAILNRKGYNVSDIYANWKPYGNDKVNVNFSVNNVFNKNYRPHTQRASIDTLPGAGRDFRVGVNFTY</sequence>
<dbReference type="STRING" id="90241.B0682_07930"/>
<dbReference type="InterPro" id="IPR037066">
    <property type="entry name" value="Plug_dom_sf"/>
</dbReference>
<comment type="subcellular location">
    <subcellularLocation>
        <location evidence="1 9">Cell outer membrane</location>
        <topology evidence="1 9">Multi-pass membrane protein</topology>
    </subcellularLocation>
</comment>
<dbReference type="Proteomes" id="UP000191094">
    <property type="component" value="Unassembled WGS sequence"/>
</dbReference>
<evidence type="ECO:0000256" key="7">
    <source>
        <dbReference type="ARBA" id="ARBA00023136"/>
    </source>
</evidence>
<keyword evidence="3 9" id="KW-0813">Transport</keyword>
<dbReference type="PANTHER" id="PTHR30069">
    <property type="entry name" value="TONB-DEPENDENT OUTER MEMBRANE RECEPTOR"/>
    <property type="match status" value="1"/>
</dbReference>
<keyword evidence="5 9" id="KW-0812">Transmembrane</keyword>
<evidence type="ECO:0000313" key="15">
    <source>
        <dbReference type="Proteomes" id="UP000191094"/>
    </source>
</evidence>
<dbReference type="GO" id="GO:0009279">
    <property type="term" value="C:cell outer membrane"/>
    <property type="evidence" value="ECO:0007669"/>
    <property type="project" value="UniProtKB-SubCell"/>
</dbReference>
<dbReference type="SUPFAM" id="SSF56935">
    <property type="entry name" value="Porins"/>
    <property type="match status" value="1"/>
</dbReference>
<comment type="similarity">
    <text evidence="2 9 10">Belongs to the TonB-dependent receptor family.</text>
</comment>
<keyword evidence="4 9" id="KW-1134">Transmembrane beta strand</keyword>
<proteinExistence type="inferred from homology"/>
<dbReference type="Pfam" id="PF07715">
    <property type="entry name" value="Plug"/>
    <property type="match status" value="1"/>
</dbReference>
<evidence type="ECO:0000259" key="12">
    <source>
        <dbReference type="Pfam" id="PF00593"/>
    </source>
</evidence>
<organism evidence="14 15">
    <name type="scientific">Lwoffella lincolnii</name>
    <dbReference type="NCBI Taxonomy" id="90241"/>
    <lineage>
        <taxon>Bacteria</taxon>
        <taxon>Pseudomonadati</taxon>
        <taxon>Pseudomonadota</taxon>
        <taxon>Gammaproteobacteria</taxon>
        <taxon>Moraxellales</taxon>
        <taxon>Moraxellaceae</taxon>
        <taxon>Lwoffella</taxon>
    </lineage>
</organism>
<keyword evidence="15" id="KW-1185">Reference proteome</keyword>